<keyword evidence="2" id="KW-1133">Transmembrane helix</keyword>
<proteinExistence type="predicted"/>
<reference evidence="3" key="1">
    <citation type="submission" date="2021-07" db="EMBL/GenBank/DDBJ databases">
        <title>Characterization of violacein-producing bacteria and related species.</title>
        <authorList>
            <person name="Wilson H.S."/>
            <person name="De Leon M.E."/>
        </authorList>
    </citation>
    <scope>NUCLEOTIDE SEQUENCE</scope>
    <source>
        <strain evidence="3">HSC-15S17</strain>
    </source>
</reference>
<dbReference type="AlphaFoldDB" id="A0AA41HE43"/>
<keyword evidence="2" id="KW-0472">Membrane</keyword>
<evidence type="ECO:0000256" key="1">
    <source>
        <dbReference type="SAM" id="MobiDB-lite"/>
    </source>
</evidence>
<evidence type="ECO:0000256" key="2">
    <source>
        <dbReference type="SAM" id="Phobius"/>
    </source>
</evidence>
<keyword evidence="6" id="KW-1185">Reference proteome</keyword>
<sequence>MVMPNLSVSAGGGGPSNATSSAGVNTSTNTPFNFDDSGWVINFGDGNAVKAEGNSGANQAAQSPASGGLLGSLGGLNPNMLLIGAAVLLLLRRK</sequence>
<organism evidence="3 5">
    <name type="scientific">Duganella violaceipulchra</name>
    <dbReference type="NCBI Taxonomy" id="2849652"/>
    <lineage>
        <taxon>Bacteria</taxon>
        <taxon>Pseudomonadati</taxon>
        <taxon>Pseudomonadota</taxon>
        <taxon>Betaproteobacteria</taxon>
        <taxon>Burkholderiales</taxon>
        <taxon>Oxalobacteraceae</taxon>
        <taxon>Telluria group</taxon>
        <taxon>Duganella</taxon>
    </lineage>
</organism>
<dbReference type="EMBL" id="JAHTGR010000016">
    <property type="protein sequence ID" value="MBV6324365.1"/>
    <property type="molecule type" value="Genomic_DNA"/>
</dbReference>
<evidence type="ECO:0000313" key="6">
    <source>
        <dbReference type="Proteomes" id="UP001162889"/>
    </source>
</evidence>
<dbReference type="RefSeq" id="WP_217945287.1">
    <property type="nucleotide sequence ID" value="NZ_JAHTGR010000016.1"/>
</dbReference>
<keyword evidence="2" id="KW-0812">Transmembrane</keyword>
<gene>
    <name evidence="3" type="ORF">KVP70_25855</name>
    <name evidence="4" type="ORF">L1274_000935</name>
</gene>
<feature type="region of interest" description="Disordered" evidence="1">
    <location>
        <begin position="1"/>
        <end position="27"/>
    </location>
</feature>
<evidence type="ECO:0000313" key="3">
    <source>
        <dbReference type="EMBL" id="MBV6324365.1"/>
    </source>
</evidence>
<dbReference type="Proteomes" id="UP001162889">
    <property type="component" value="Unassembled WGS sequence"/>
</dbReference>
<accession>A0AA41HE43</accession>
<protein>
    <submittedName>
        <fullName evidence="3">Uncharacterized protein</fullName>
    </submittedName>
</protein>
<comment type="caution">
    <text evidence="3">The sequence shown here is derived from an EMBL/GenBank/DDBJ whole genome shotgun (WGS) entry which is preliminary data.</text>
</comment>
<name>A0AA41HE43_9BURK</name>
<dbReference type="EMBL" id="JALJZU010000002">
    <property type="protein sequence ID" value="MCP2007242.1"/>
    <property type="molecule type" value="Genomic_DNA"/>
</dbReference>
<evidence type="ECO:0000313" key="5">
    <source>
        <dbReference type="Proteomes" id="UP001155901"/>
    </source>
</evidence>
<feature type="compositionally biased region" description="Polar residues" evidence="1">
    <location>
        <begin position="16"/>
        <end position="27"/>
    </location>
</feature>
<reference evidence="4" key="2">
    <citation type="submission" date="2022-03" db="EMBL/GenBank/DDBJ databases">
        <title>Genome Encyclopedia of Bacteria and Archaea VI: Functional Genomics of Type Strains.</title>
        <authorList>
            <person name="Whitman W."/>
        </authorList>
    </citation>
    <scope>NUCLEOTIDE SEQUENCE</scope>
    <source>
        <strain evidence="4">HSC-15S17</strain>
    </source>
</reference>
<dbReference type="Proteomes" id="UP001155901">
    <property type="component" value="Unassembled WGS sequence"/>
</dbReference>
<evidence type="ECO:0000313" key="4">
    <source>
        <dbReference type="EMBL" id="MCP2007242.1"/>
    </source>
</evidence>
<feature type="transmembrane region" description="Helical" evidence="2">
    <location>
        <begin position="69"/>
        <end position="91"/>
    </location>
</feature>